<evidence type="ECO:0000313" key="14">
    <source>
        <dbReference type="EMBL" id="KAK4525130.1"/>
    </source>
</evidence>
<dbReference type="SMART" id="SM00184">
    <property type="entry name" value="RING"/>
    <property type="match status" value="1"/>
</dbReference>
<keyword evidence="11" id="KW-0472">Membrane</keyword>
<dbReference type="AlphaFoldDB" id="A0AAV9ICD7"/>
<dbReference type="Proteomes" id="UP001300502">
    <property type="component" value="Unassembled WGS sequence"/>
</dbReference>
<evidence type="ECO:0000256" key="4">
    <source>
        <dbReference type="ARBA" id="ARBA00022679"/>
    </source>
</evidence>
<reference evidence="14 15" key="1">
    <citation type="submission" date="2022-07" db="EMBL/GenBank/DDBJ databases">
        <title>Genome-wide signatures of adaptation to extreme environments.</title>
        <authorList>
            <person name="Cho C.H."/>
            <person name="Yoon H.S."/>
        </authorList>
    </citation>
    <scope>NUCLEOTIDE SEQUENCE [LARGE SCALE GENOMIC DNA]</scope>
    <source>
        <strain evidence="14 15">108.79 E11</strain>
    </source>
</reference>
<comment type="catalytic activity">
    <reaction evidence="1">
        <text>S-ubiquitinyl-[E2 ubiquitin-conjugating enzyme]-L-cysteine + [acceptor protein]-L-lysine = [E2 ubiquitin-conjugating enzyme]-L-cysteine + N(6)-ubiquitinyl-[acceptor protein]-L-lysine.</text>
        <dbReference type="EC" id="2.3.2.27"/>
    </reaction>
</comment>
<keyword evidence="4" id="KW-0808">Transferase</keyword>
<gene>
    <name evidence="14" type="ORF">GAYE_SCF08G3036</name>
</gene>
<evidence type="ECO:0000256" key="11">
    <source>
        <dbReference type="ARBA" id="ARBA00023136"/>
    </source>
</evidence>
<evidence type="ECO:0000256" key="5">
    <source>
        <dbReference type="ARBA" id="ARBA00022692"/>
    </source>
</evidence>
<dbReference type="PANTHER" id="PTHR45977">
    <property type="entry name" value="TARGET OF ERK KINASE MPK-1"/>
    <property type="match status" value="1"/>
</dbReference>
<keyword evidence="8" id="KW-0833">Ubl conjugation pathway</keyword>
<evidence type="ECO:0000256" key="10">
    <source>
        <dbReference type="ARBA" id="ARBA00022989"/>
    </source>
</evidence>
<evidence type="ECO:0000256" key="7">
    <source>
        <dbReference type="ARBA" id="ARBA00022771"/>
    </source>
</evidence>
<dbReference type="PANTHER" id="PTHR45977:SF4">
    <property type="entry name" value="RING-TYPE DOMAIN-CONTAINING PROTEIN"/>
    <property type="match status" value="1"/>
</dbReference>
<dbReference type="EC" id="2.3.2.27" evidence="3"/>
<organism evidence="14 15">
    <name type="scientific">Galdieria yellowstonensis</name>
    <dbReference type="NCBI Taxonomy" id="3028027"/>
    <lineage>
        <taxon>Eukaryota</taxon>
        <taxon>Rhodophyta</taxon>
        <taxon>Bangiophyceae</taxon>
        <taxon>Galdieriales</taxon>
        <taxon>Galdieriaceae</taxon>
        <taxon>Galdieria</taxon>
    </lineage>
</organism>
<keyword evidence="10" id="KW-1133">Transmembrane helix</keyword>
<comment type="subcellular location">
    <subcellularLocation>
        <location evidence="2">Membrane</location>
        <topology evidence="2">Multi-pass membrane protein</topology>
    </subcellularLocation>
</comment>
<evidence type="ECO:0000256" key="2">
    <source>
        <dbReference type="ARBA" id="ARBA00004141"/>
    </source>
</evidence>
<evidence type="ECO:0000256" key="1">
    <source>
        <dbReference type="ARBA" id="ARBA00000900"/>
    </source>
</evidence>
<evidence type="ECO:0000256" key="12">
    <source>
        <dbReference type="PROSITE-ProRule" id="PRU00175"/>
    </source>
</evidence>
<evidence type="ECO:0000313" key="15">
    <source>
        <dbReference type="Proteomes" id="UP001300502"/>
    </source>
</evidence>
<proteinExistence type="predicted"/>
<name>A0AAV9ICD7_9RHOD</name>
<dbReference type="GO" id="GO:0008270">
    <property type="term" value="F:zinc ion binding"/>
    <property type="evidence" value="ECO:0007669"/>
    <property type="project" value="UniProtKB-KW"/>
</dbReference>
<dbReference type="PROSITE" id="PS50089">
    <property type="entry name" value="ZF_RING_2"/>
    <property type="match status" value="1"/>
</dbReference>
<keyword evidence="6" id="KW-0479">Metal-binding</keyword>
<evidence type="ECO:0000256" key="8">
    <source>
        <dbReference type="ARBA" id="ARBA00022786"/>
    </source>
</evidence>
<dbReference type="GO" id="GO:0061630">
    <property type="term" value="F:ubiquitin protein ligase activity"/>
    <property type="evidence" value="ECO:0007669"/>
    <property type="project" value="UniProtKB-EC"/>
</dbReference>
<dbReference type="Gene3D" id="3.30.40.10">
    <property type="entry name" value="Zinc/RING finger domain, C3HC4 (zinc finger)"/>
    <property type="match status" value="1"/>
</dbReference>
<dbReference type="Pfam" id="PF13639">
    <property type="entry name" value="zf-RING_2"/>
    <property type="match status" value="1"/>
</dbReference>
<dbReference type="InterPro" id="IPR013083">
    <property type="entry name" value="Znf_RING/FYVE/PHD"/>
</dbReference>
<sequence>MQLFSSILACRVLRLACWLGLLTAAFRRRRTSPRLFPKTKALKRKYSKLIQRLEHVAPEKSAAVGTKDENCVICLESLGHCMVRTVPCGHTFHSICLDNWLIHVFSFFKAPQSLLDISWSPPVLTCPICKHSIPVVG</sequence>
<comment type="caution">
    <text evidence="14">The sequence shown here is derived from an EMBL/GenBank/DDBJ whole genome shotgun (WGS) entry which is preliminary data.</text>
</comment>
<evidence type="ECO:0000256" key="3">
    <source>
        <dbReference type="ARBA" id="ARBA00012483"/>
    </source>
</evidence>
<protein>
    <recommendedName>
        <fullName evidence="3">RING-type E3 ubiquitin transferase</fullName>
        <ecNumber evidence="3">2.3.2.27</ecNumber>
    </recommendedName>
</protein>
<keyword evidence="5" id="KW-0812">Transmembrane</keyword>
<accession>A0AAV9ICD7</accession>
<dbReference type="GO" id="GO:0006511">
    <property type="term" value="P:ubiquitin-dependent protein catabolic process"/>
    <property type="evidence" value="ECO:0007669"/>
    <property type="project" value="TreeGrafter"/>
</dbReference>
<keyword evidence="9" id="KW-0862">Zinc</keyword>
<evidence type="ECO:0000256" key="6">
    <source>
        <dbReference type="ARBA" id="ARBA00022723"/>
    </source>
</evidence>
<dbReference type="SUPFAM" id="SSF57850">
    <property type="entry name" value="RING/U-box"/>
    <property type="match status" value="1"/>
</dbReference>
<dbReference type="GO" id="GO:0016567">
    <property type="term" value="P:protein ubiquitination"/>
    <property type="evidence" value="ECO:0007669"/>
    <property type="project" value="TreeGrafter"/>
</dbReference>
<dbReference type="EMBL" id="JANCYU010000028">
    <property type="protein sequence ID" value="KAK4525130.1"/>
    <property type="molecule type" value="Genomic_DNA"/>
</dbReference>
<keyword evidence="7 12" id="KW-0863">Zinc-finger</keyword>
<dbReference type="InterPro" id="IPR001841">
    <property type="entry name" value="Znf_RING"/>
</dbReference>
<evidence type="ECO:0000256" key="9">
    <source>
        <dbReference type="ARBA" id="ARBA00022833"/>
    </source>
</evidence>
<keyword evidence="15" id="KW-1185">Reference proteome</keyword>
<evidence type="ECO:0000259" key="13">
    <source>
        <dbReference type="PROSITE" id="PS50089"/>
    </source>
</evidence>
<feature type="domain" description="RING-type" evidence="13">
    <location>
        <begin position="71"/>
        <end position="130"/>
    </location>
</feature>
<dbReference type="GO" id="GO:0016020">
    <property type="term" value="C:membrane"/>
    <property type="evidence" value="ECO:0007669"/>
    <property type="project" value="UniProtKB-SubCell"/>
</dbReference>